<protein>
    <submittedName>
        <fullName evidence="4">FAST kinase domains 3</fullName>
    </submittedName>
</protein>
<evidence type="ECO:0000256" key="2">
    <source>
        <dbReference type="ARBA" id="ARBA00023128"/>
    </source>
</evidence>
<evidence type="ECO:0000313" key="5">
    <source>
        <dbReference type="Proteomes" id="UP000314986"/>
    </source>
</evidence>
<proteinExistence type="predicted"/>
<dbReference type="AlphaFoldDB" id="A0A4W3JG97"/>
<dbReference type="GO" id="GO:0000963">
    <property type="term" value="P:mitochondrial RNA processing"/>
    <property type="evidence" value="ECO:0007669"/>
    <property type="project" value="TreeGrafter"/>
</dbReference>
<reference evidence="4" key="4">
    <citation type="submission" date="2025-08" db="UniProtKB">
        <authorList>
            <consortium name="Ensembl"/>
        </authorList>
    </citation>
    <scope>IDENTIFICATION</scope>
</reference>
<dbReference type="OMA" id="VQIPYHE"/>
<reference evidence="4" key="5">
    <citation type="submission" date="2025-09" db="UniProtKB">
        <authorList>
            <consortium name="Ensembl"/>
        </authorList>
    </citation>
    <scope>IDENTIFICATION</scope>
</reference>
<dbReference type="GO" id="GO:0044528">
    <property type="term" value="P:regulation of mitochondrial mRNA stability"/>
    <property type="evidence" value="ECO:0007669"/>
    <property type="project" value="InterPro"/>
</dbReference>
<keyword evidence="5" id="KW-1185">Reference proteome</keyword>
<name>A0A4W3JG97_CALMI</name>
<dbReference type="GO" id="GO:0005759">
    <property type="term" value="C:mitochondrial matrix"/>
    <property type="evidence" value="ECO:0007669"/>
    <property type="project" value="TreeGrafter"/>
</dbReference>
<evidence type="ECO:0000256" key="1">
    <source>
        <dbReference type="ARBA" id="ARBA00004173"/>
    </source>
</evidence>
<gene>
    <name evidence="4" type="primary">fastkd3</name>
</gene>
<dbReference type="InterPro" id="IPR013579">
    <property type="entry name" value="FAST_2"/>
</dbReference>
<dbReference type="RefSeq" id="XP_042188185.1">
    <property type="nucleotide sequence ID" value="XM_042332251.1"/>
</dbReference>
<reference evidence="5" key="1">
    <citation type="journal article" date="2006" name="Science">
        <title>Ancient noncoding elements conserved in the human genome.</title>
        <authorList>
            <person name="Venkatesh B."/>
            <person name="Kirkness E.F."/>
            <person name="Loh Y.H."/>
            <person name="Halpern A.L."/>
            <person name="Lee A.P."/>
            <person name="Johnson J."/>
            <person name="Dandona N."/>
            <person name="Viswanathan L.D."/>
            <person name="Tay A."/>
            <person name="Venter J.C."/>
            <person name="Strausberg R.L."/>
            <person name="Brenner S."/>
        </authorList>
    </citation>
    <scope>NUCLEOTIDE SEQUENCE [LARGE SCALE GENOMIC DNA]</scope>
</reference>
<dbReference type="GO" id="GO:0003723">
    <property type="term" value="F:RNA binding"/>
    <property type="evidence" value="ECO:0007669"/>
    <property type="project" value="TreeGrafter"/>
</dbReference>
<organism evidence="4 5">
    <name type="scientific">Callorhinchus milii</name>
    <name type="common">Ghost shark</name>
    <dbReference type="NCBI Taxonomy" id="7868"/>
    <lineage>
        <taxon>Eukaryota</taxon>
        <taxon>Metazoa</taxon>
        <taxon>Chordata</taxon>
        <taxon>Craniata</taxon>
        <taxon>Vertebrata</taxon>
        <taxon>Chondrichthyes</taxon>
        <taxon>Holocephali</taxon>
        <taxon>Chimaeriformes</taxon>
        <taxon>Callorhinchidae</taxon>
        <taxon>Callorhinchus</taxon>
    </lineage>
</organism>
<dbReference type="Pfam" id="PF08373">
    <property type="entry name" value="RAP"/>
    <property type="match status" value="1"/>
</dbReference>
<dbReference type="Pfam" id="PF06743">
    <property type="entry name" value="FAST_1"/>
    <property type="match status" value="1"/>
</dbReference>
<dbReference type="GeneTree" id="ENSGT01030000234607"/>
<reference evidence="5" key="3">
    <citation type="journal article" date="2014" name="Nature">
        <title>Elephant shark genome provides unique insights into gnathostome evolution.</title>
        <authorList>
            <consortium name="International Elephant Shark Genome Sequencing Consortium"/>
            <person name="Venkatesh B."/>
            <person name="Lee A.P."/>
            <person name="Ravi V."/>
            <person name="Maurya A.K."/>
            <person name="Lian M.M."/>
            <person name="Swann J.B."/>
            <person name="Ohta Y."/>
            <person name="Flajnik M.F."/>
            <person name="Sutoh Y."/>
            <person name="Kasahara M."/>
            <person name="Hoon S."/>
            <person name="Gangu V."/>
            <person name="Roy S.W."/>
            <person name="Irimia M."/>
            <person name="Korzh V."/>
            <person name="Kondrychyn I."/>
            <person name="Lim Z.W."/>
            <person name="Tay B.H."/>
            <person name="Tohari S."/>
            <person name="Kong K.W."/>
            <person name="Ho S."/>
            <person name="Lorente-Galdos B."/>
            <person name="Quilez J."/>
            <person name="Marques-Bonet T."/>
            <person name="Raney B.J."/>
            <person name="Ingham P.W."/>
            <person name="Tay A."/>
            <person name="Hillier L.W."/>
            <person name="Minx P."/>
            <person name="Boehm T."/>
            <person name="Wilson R.K."/>
            <person name="Brenner S."/>
            <person name="Warren W.C."/>
        </authorList>
    </citation>
    <scope>NUCLEOTIDE SEQUENCE [LARGE SCALE GENOMIC DNA]</scope>
</reference>
<comment type="subcellular location">
    <subcellularLocation>
        <location evidence="1">Mitochondrion</location>
    </subcellularLocation>
</comment>
<dbReference type="OrthoDB" id="9985850at2759"/>
<dbReference type="PANTHER" id="PTHR21228">
    <property type="entry name" value="FAST LEU-RICH DOMAIN-CONTAINING"/>
    <property type="match status" value="1"/>
</dbReference>
<dbReference type="Pfam" id="PF08368">
    <property type="entry name" value="FAST_2"/>
    <property type="match status" value="1"/>
</dbReference>
<dbReference type="InParanoid" id="A0A4W3JG97"/>
<dbReference type="InterPro" id="IPR010622">
    <property type="entry name" value="FAST_Leu-rich"/>
</dbReference>
<dbReference type="Ensembl" id="ENSCMIT00000043118.1">
    <property type="protein sequence ID" value="ENSCMIP00000042499.1"/>
    <property type="gene ID" value="ENSCMIG00000017673.1"/>
</dbReference>
<dbReference type="PROSITE" id="PS51286">
    <property type="entry name" value="RAP"/>
    <property type="match status" value="1"/>
</dbReference>
<dbReference type="InterPro" id="IPR050870">
    <property type="entry name" value="FAST_kinase"/>
</dbReference>
<sequence length="660" mass="76494">MAFKLLRLVKLHSSKIQAECFLQTVKHQLYPYRRIHNILSSQFVLPTVPKICHQWVPQKTYHCVSRDQPYCTTTGTVYLHRDAGDGVKLDTKEHISTDEQSVLEHLQKCTSSKQVFELLSSLSSMSDTVAAFALLRISQVEQDENGQKRPVEFLDNDVFKALCFQFEREAPRLSDMGLVTALFAYVQLQVEPQSSLMVRLVSESHERLSRGLMSIEELCVLGEALLDLEVLGSRMLNQVMEQVQKQEVVNWTVEEMLMVYNLLVASIDKGGQYQQLLNRMNTHTLQLVYKLRPKAISDVLNAMVILKQTQAIPLVINLCKHSVRHVPYFSDQELIQVLNALMYFGHSDRFFIEALERNIPPKAFVMQPQAISKVMKYCIRRRILSRPILDAVAESFIYNSDNFTTTEIVLQLMSFGELNYLPSTAGQLFRKVENILRRRFSQFQPHALLNLLHSCILIERFPVNFVAKVFSPYFLQQLEAQGTGLDQFVRAQLTQLFMTVKLECPFYEGPSLPQKYRVKTFLKPGRSLETLVDEHLYNNVKNALIDLLGARNYFASRVLTPYCYTLDVEIKLDEEGYVLPAASRDNVYRRIALCIDDQRRFCVNSCHLIGKEAIKQRQLQLLGYDVVQIPFHEFDKLQNREEMVQYLHRKIFPHSYRLTW</sequence>
<keyword evidence="2" id="KW-0496">Mitochondrion</keyword>
<dbReference type="InterPro" id="IPR013584">
    <property type="entry name" value="RAP"/>
</dbReference>
<accession>A0A4W3JG97</accession>
<dbReference type="Proteomes" id="UP000314986">
    <property type="component" value="Unassembled WGS sequence"/>
</dbReference>
<evidence type="ECO:0000259" key="3">
    <source>
        <dbReference type="PROSITE" id="PS51286"/>
    </source>
</evidence>
<feature type="domain" description="RAP" evidence="3">
    <location>
        <begin position="591"/>
        <end position="649"/>
    </location>
</feature>
<dbReference type="GO" id="GO:0035770">
    <property type="term" value="C:ribonucleoprotein granule"/>
    <property type="evidence" value="ECO:0007669"/>
    <property type="project" value="TreeGrafter"/>
</dbReference>
<evidence type="ECO:0000313" key="4">
    <source>
        <dbReference type="Ensembl" id="ENSCMIP00000042499.1"/>
    </source>
</evidence>
<dbReference type="PANTHER" id="PTHR21228:SF9">
    <property type="entry name" value="FAST KINASE DOMAIN-CONTAINING PROTEIN 3, MITOCHONDRIAL"/>
    <property type="match status" value="1"/>
</dbReference>
<dbReference type="STRING" id="7868.ENSCMIP00000042499"/>
<dbReference type="GeneID" id="103186342"/>
<dbReference type="SMART" id="SM00952">
    <property type="entry name" value="RAP"/>
    <property type="match status" value="1"/>
</dbReference>
<reference evidence="5" key="2">
    <citation type="journal article" date="2007" name="PLoS Biol.">
        <title>Survey sequencing and comparative analysis of the elephant shark (Callorhinchus milii) genome.</title>
        <authorList>
            <person name="Venkatesh B."/>
            <person name="Kirkness E.F."/>
            <person name="Loh Y.H."/>
            <person name="Halpern A.L."/>
            <person name="Lee A.P."/>
            <person name="Johnson J."/>
            <person name="Dandona N."/>
            <person name="Viswanathan L.D."/>
            <person name="Tay A."/>
            <person name="Venter J.C."/>
            <person name="Strausberg R.L."/>
            <person name="Brenner S."/>
        </authorList>
    </citation>
    <scope>NUCLEOTIDE SEQUENCE [LARGE SCALE GENOMIC DNA]</scope>
</reference>